<comment type="similarity">
    <text evidence="1 9 10">Belongs to the peptidase A8 family.</text>
</comment>
<comment type="pathway">
    <text evidence="9">Protein modification; lipoprotein biosynthesis (signal peptide cleavage).</text>
</comment>
<evidence type="ECO:0000256" key="2">
    <source>
        <dbReference type="ARBA" id="ARBA00022475"/>
    </source>
</evidence>
<dbReference type="PANTHER" id="PTHR33695">
    <property type="entry name" value="LIPOPROTEIN SIGNAL PEPTIDASE"/>
    <property type="match status" value="1"/>
</dbReference>
<dbReference type="AlphaFoldDB" id="A0A371AU71"/>
<reference evidence="11 12" key="1">
    <citation type="submission" date="2018-07" db="EMBL/GenBank/DDBJ databases">
        <title>Anaerosacharophilus polymeroproducens gen. nov. sp. nov., an anaerobic bacterium isolated from salt field.</title>
        <authorList>
            <person name="Kim W."/>
            <person name="Yang S.-H."/>
            <person name="Oh J."/>
            <person name="Lee J.-H."/>
            <person name="Kwon K.K."/>
        </authorList>
    </citation>
    <scope>NUCLEOTIDE SEQUENCE [LARGE SCALE GENOMIC DNA]</scope>
    <source>
        <strain evidence="11 12">MCWD5</strain>
    </source>
</reference>
<comment type="catalytic activity">
    <reaction evidence="9">
        <text>Release of signal peptides from bacterial membrane prolipoproteins. Hydrolyzes -Xaa-Yaa-Zaa-|-(S,diacylglyceryl)Cys-, in which Xaa is hydrophobic (preferably Leu), and Yaa (Ala or Ser) and Zaa (Gly or Ala) have small, neutral side chains.</text>
        <dbReference type="EC" id="3.4.23.36"/>
    </reaction>
</comment>
<keyword evidence="12" id="KW-1185">Reference proteome</keyword>
<evidence type="ECO:0000256" key="3">
    <source>
        <dbReference type="ARBA" id="ARBA00022670"/>
    </source>
</evidence>
<evidence type="ECO:0000313" key="12">
    <source>
        <dbReference type="Proteomes" id="UP000255036"/>
    </source>
</evidence>
<evidence type="ECO:0000256" key="7">
    <source>
        <dbReference type="ARBA" id="ARBA00022989"/>
    </source>
</evidence>
<gene>
    <name evidence="9 11" type="primary">lspA</name>
    <name evidence="11" type="ORF">DWV06_11850</name>
</gene>
<name>A0A371AU71_9FIRM</name>
<protein>
    <recommendedName>
        <fullName evidence="9">Lipoprotein signal peptidase</fullName>
        <ecNumber evidence="9">3.4.23.36</ecNumber>
    </recommendedName>
    <alternativeName>
        <fullName evidence="9">Prolipoprotein signal peptidase</fullName>
    </alternativeName>
    <alternativeName>
        <fullName evidence="9">Signal peptidase II</fullName>
        <shortName evidence="9">SPase II</shortName>
    </alternativeName>
</protein>
<feature type="transmembrane region" description="Helical" evidence="9">
    <location>
        <begin position="9"/>
        <end position="28"/>
    </location>
</feature>
<dbReference type="InterPro" id="IPR001872">
    <property type="entry name" value="Peptidase_A8"/>
</dbReference>
<evidence type="ECO:0000256" key="4">
    <source>
        <dbReference type="ARBA" id="ARBA00022692"/>
    </source>
</evidence>
<dbReference type="EMBL" id="QRCT01000034">
    <property type="protein sequence ID" value="RDU23050.1"/>
    <property type="molecule type" value="Genomic_DNA"/>
</dbReference>
<organism evidence="11 12">
    <name type="scientific">Anaerosacchariphilus polymeriproducens</name>
    <dbReference type="NCBI Taxonomy" id="1812858"/>
    <lineage>
        <taxon>Bacteria</taxon>
        <taxon>Bacillati</taxon>
        <taxon>Bacillota</taxon>
        <taxon>Clostridia</taxon>
        <taxon>Lachnospirales</taxon>
        <taxon>Lachnospiraceae</taxon>
        <taxon>Anaerosacchariphilus</taxon>
    </lineage>
</organism>
<dbReference type="NCBIfam" id="TIGR00077">
    <property type="entry name" value="lspA"/>
    <property type="match status" value="1"/>
</dbReference>
<evidence type="ECO:0000256" key="1">
    <source>
        <dbReference type="ARBA" id="ARBA00006139"/>
    </source>
</evidence>
<dbReference type="Pfam" id="PF01252">
    <property type="entry name" value="Peptidase_A8"/>
    <property type="match status" value="1"/>
</dbReference>
<keyword evidence="3 9" id="KW-0645">Protease</keyword>
<comment type="caution">
    <text evidence="11">The sequence shown here is derived from an EMBL/GenBank/DDBJ whole genome shotgun (WGS) entry which is preliminary data.</text>
</comment>
<keyword evidence="7 9" id="KW-1133">Transmembrane helix</keyword>
<dbReference type="RefSeq" id="WP_115482392.1">
    <property type="nucleotide sequence ID" value="NZ_QRCT01000034.1"/>
</dbReference>
<keyword evidence="8 9" id="KW-0472">Membrane</keyword>
<dbReference type="UniPathway" id="UPA00665"/>
<dbReference type="GO" id="GO:0005886">
    <property type="term" value="C:plasma membrane"/>
    <property type="evidence" value="ECO:0007669"/>
    <property type="project" value="UniProtKB-SubCell"/>
</dbReference>
<dbReference type="OrthoDB" id="9810259at2"/>
<dbReference type="EC" id="3.4.23.36" evidence="9"/>
<dbReference type="Proteomes" id="UP000255036">
    <property type="component" value="Unassembled WGS sequence"/>
</dbReference>
<evidence type="ECO:0000256" key="5">
    <source>
        <dbReference type="ARBA" id="ARBA00022750"/>
    </source>
</evidence>
<keyword evidence="2 9" id="KW-1003">Cell membrane</keyword>
<feature type="transmembrane region" description="Helical" evidence="9">
    <location>
        <begin position="96"/>
        <end position="114"/>
    </location>
</feature>
<evidence type="ECO:0000256" key="8">
    <source>
        <dbReference type="ARBA" id="ARBA00023136"/>
    </source>
</evidence>
<keyword evidence="4 9" id="KW-0812">Transmembrane</keyword>
<feature type="transmembrane region" description="Helical" evidence="9">
    <location>
        <begin position="69"/>
        <end position="89"/>
    </location>
</feature>
<keyword evidence="6 9" id="KW-0378">Hydrolase</keyword>
<dbReference type="HAMAP" id="MF_00161">
    <property type="entry name" value="LspA"/>
    <property type="match status" value="1"/>
</dbReference>
<comment type="function">
    <text evidence="9">This protein specifically catalyzes the removal of signal peptides from prolipoproteins.</text>
</comment>
<keyword evidence="5 9" id="KW-0064">Aspartyl protease</keyword>
<evidence type="ECO:0000313" key="11">
    <source>
        <dbReference type="EMBL" id="RDU23050.1"/>
    </source>
</evidence>
<evidence type="ECO:0000256" key="6">
    <source>
        <dbReference type="ARBA" id="ARBA00022801"/>
    </source>
</evidence>
<dbReference type="PRINTS" id="PR00781">
    <property type="entry name" value="LIPOSIGPTASE"/>
</dbReference>
<feature type="active site" evidence="9">
    <location>
        <position position="124"/>
    </location>
</feature>
<comment type="subcellular location">
    <subcellularLocation>
        <location evidence="9">Cell membrane</location>
        <topology evidence="9">Multi-pass membrane protein</topology>
    </subcellularLocation>
</comment>
<dbReference type="GO" id="GO:0006508">
    <property type="term" value="P:proteolysis"/>
    <property type="evidence" value="ECO:0007669"/>
    <property type="project" value="UniProtKB-KW"/>
</dbReference>
<feature type="transmembrane region" description="Helical" evidence="9">
    <location>
        <begin position="134"/>
        <end position="158"/>
    </location>
</feature>
<proteinExistence type="inferred from homology"/>
<evidence type="ECO:0000256" key="10">
    <source>
        <dbReference type="RuleBase" id="RU004181"/>
    </source>
</evidence>
<sequence length="179" mass="21002">MNKLKNTNLFYGLFGILISFVLITIDQYTKRLAILYLKENPIILIKNIFQLTYLENRGAAFGIMQGKKMFFVIITIVILSFIFFIYLRVPKSRHYNLLRFVMILFVSGAIGNMIDRVSYNYVVDFFYFELINFPIFNVADCYVTIAAGLLIFLFLFVYKEEELNSIFQLGKKGLKKENE</sequence>
<dbReference type="PANTHER" id="PTHR33695:SF1">
    <property type="entry name" value="LIPOPROTEIN SIGNAL PEPTIDASE"/>
    <property type="match status" value="1"/>
</dbReference>
<evidence type="ECO:0000256" key="9">
    <source>
        <dbReference type="HAMAP-Rule" id="MF_00161"/>
    </source>
</evidence>
<dbReference type="GO" id="GO:0004190">
    <property type="term" value="F:aspartic-type endopeptidase activity"/>
    <property type="evidence" value="ECO:0007669"/>
    <property type="project" value="UniProtKB-UniRule"/>
</dbReference>
<feature type="active site" evidence="9">
    <location>
        <position position="140"/>
    </location>
</feature>
<accession>A0A371AU71</accession>